<dbReference type="InterPro" id="IPR032466">
    <property type="entry name" value="Metal_Hydrolase"/>
</dbReference>
<protein>
    <submittedName>
        <fullName evidence="3">Metallo-dependent hydrolase, subgroup D</fullName>
    </submittedName>
</protein>
<feature type="domain" description="Amidohydrolase-related" evidence="2">
    <location>
        <begin position="57"/>
        <end position="403"/>
    </location>
</feature>
<proteinExistence type="predicted"/>
<evidence type="ECO:0000313" key="4">
    <source>
        <dbReference type="Proteomes" id="UP000192902"/>
    </source>
</evidence>
<dbReference type="eggNOG" id="COG0402">
    <property type="taxonomic scope" value="Bacteria"/>
</dbReference>
<sequence>MFLISCKKMFVCDEKFSILENQAFVFEEKILEFGTLKNLQKKYPHAKRIQSPQNSLILPAFINTHTHLEFSANSYTLHFGDFLSWVKSVMNSRQNLSQKAKDELILNTLKKMQRTGTGTIGEISSFGSDFQACLQSDMRVIFFNEILGVNQALNSSKKDEFFKRFQKSLDFQNELFIPALSVHSAYSTNLELIEWILALAQKHGLLLSTHFLESRAENAWLRHGKGGFKKWLKTLDKNAKPFCHPKIFTELFKGQRTLFTHCVHLNEFEWLDLKYHSITHCAFSNRLLSQKTFDLKKALKSGLNVHLGTDGLSSNISLSMLDEMRTNLLIHRDFELKNFAKKLLLMATFYPAKALDLNLGSLQTGKSADFSVFEIEDCDEEQLPLQFILHAKEVKKLFIKGKECKF</sequence>
<dbReference type="OrthoDB" id="9807210at2"/>
<dbReference type="Gene3D" id="2.30.40.10">
    <property type="entry name" value="Urease, subunit C, domain 1"/>
    <property type="match status" value="1"/>
</dbReference>
<dbReference type="GO" id="GO:0016810">
    <property type="term" value="F:hydrolase activity, acting on carbon-nitrogen (but not peptide) bonds"/>
    <property type="evidence" value="ECO:0007669"/>
    <property type="project" value="InterPro"/>
</dbReference>
<dbReference type="SUPFAM" id="SSF51338">
    <property type="entry name" value="Composite domain of metallo-dependent hydrolases"/>
    <property type="match status" value="1"/>
</dbReference>
<dbReference type="AlphaFoldDB" id="A0A1W6BYT2"/>
<organism evidence="3 4">
    <name type="scientific">Campylobacter cuniculorum DSM 23162 = LMG 24588</name>
    <dbReference type="NCBI Taxonomy" id="1121267"/>
    <lineage>
        <taxon>Bacteria</taxon>
        <taxon>Pseudomonadati</taxon>
        <taxon>Campylobacterota</taxon>
        <taxon>Epsilonproteobacteria</taxon>
        <taxon>Campylobacterales</taxon>
        <taxon>Campylobacteraceae</taxon>
        <taxon>Campylobacter</taxon>
    </lineage>
</organism>
<dbReference type="SUPFAM" id="SSF51556">
    <property type="entry name" value="Metallo-dependent hydrolases"/>
    <property type="match status" value="1"/>
</dbReference>
<dbReference type="RefSeq" id="WP_027305503.1">
    <property type="nucleotide sequence ID" value="NZ_CP020867.1"/>
</dbReference>
<dbReference type="Pfam" id="PF01979">
    <property type="entry name" value="Amidohydro_1"/>
    <property type="match status" value="1"/>
</dbReference>
<dbReference type="STRING" id="1121267.CCUN_1656"/>
<dbReference type="Gene3D" id="3.20.20.140">
    <property type="entry name" value="Metal-dependent hydrolases"/>
    <property type="match status" value="1"/>
</dbReference>
<evidence type="ECO:0000256" key="1">
    <source>
        <dbReference type="ARBA" id="ARBA00022801"/>
    </source>
</evidence>
<evidence type="ECO:0000259" key="2">
    <source>
        <dbReference type="Pfam" id="PF01979"/>
    </source>
</evidence>
<dbReference type="InterPro" id="IPR011059">
    <property type="entry name" value="Metal-dep_hydrolase_composite"/>
</dbReference>
<dbReference type="PANTHER" id="PTHR43794">
    <property type="entry name" value="AMINOHYDROLASE SSNA-RELATED"/>
    <property type="match status" value="1"/>
</dbReference>
<accession>A0A1W6BYT2</accession>
<reference evidence="3 4" key="1">
    <citation type="submission" date="2017-04" db="EMBL/GenBank/DDBJ databases">
        <title>Complete genome sequence of the Campylobacter cuniculorum type strain LMG24588.</title>
        <authorList>
            <person name="Miller W.G."/>
            <person name="Yee E."/>
            <person name="Revez J."/>
            <person name="Bono J.L."/>
            <person name="Rossi M."/>
        </authorList>
    </citation>
    <scope>NUCLEOTIDE SEQUENCE [LARGE SCALE GENOMIC DNA]</scope>
    <source>
        <strain evidence="3 4">LMG 24588</strain>
    </source>
</reference>
<dbReference type="PANTHER" id="PTHR43794:SF11">
    <property type="entry name" value="AMIDOHYDROLASE-RELATED DOMAIN-CONTAINING PROTEIN"/>
    <property type="match status" value="1"/>
</dbReference>
<keyword evidence="1 3" id="KW-0378">Hydrolase</keyword>
<dbReference type="KEGG" id="ccun:CCUN_1656"/>
<dbReference type="InterPro" id="IPR050287">
    <property type="entry name" value="MTA/SAH_deaminase"/>
</dbReference>
<dbReference type="InterPro" id="IPR006680">
    <property type="entry name" value="Amidohydro-rel"/>
</dbReference>
<evidence type="ECO:0000313" key="3">
    <source>
        <dbReference type="EMBL" id="ARJ57235.1"/>
    </source>
</evidence>
<name>A0A1W6BYT2_9BACT</name>
<gene>
    <name evidence="3" type="ORF">CCUN_1656</name>
</gene>
<dbReference type="NCBIfam" id="NF006269">
    <property type="entry name" value="PRK08418.1"/>
    <property type="match status" value="1"/>
</dbReference>
<dbReference type="Proteomes" id="UP000192902">
    <property type="component" value="Chromosome"/>
</dbReference>
<dbReference type="EMBL" id="CP020867">
    <property type="protein sequence ID" value="ARJ57235.1"/>
    <property type="molecule type" value="Genomic_DNA"/>
</dbReference>